<dbReference type="InterPro" id="IPR000595">
    <property type="entry name" value="cNMP-bd_dom"/>
</dbReference>
<dbReference type="InterPro" id="IPR014710">
    <property type="entry name" value="RmlC-like_jellyroll"/>
</dbReference>
<keyword evidence="14" id="KW-0114">cAMP</keyword>
<evidence type="ECO:0000256" key="15">
    <source>
        <dbReference type="ARBA" id="ARBA00023286"/>
    </source>
</evidence>
<keyword evidence="5" id="KW-0116">cAMP-binding</keyword>
<dbReference type="CDD" id="cd00038">
    <property type="entry name" value="CAP_ED"/>
    <property type="match status" value="1"/>
</dbReference>
<evidence type="ECO:0000256" key="5">
    <source>
        <dbReference type="ARBA" id="ARBA00022566"/>
    </source>
</evidence>
<evidence type="ECO:0000256" key="7">
    <source>
        <dbReference type="ARBA" id="ARBA00022741"/>
    </source>
</evidence>
<protein>
    <submittedName>
        <fullName evidence="21">Cyclic nucleotide-binding protein</fullName>
    </submittedName>
</protein>
<keyword evidence="16" id="KW-0407">Ion channel</keyword>
<dbReference type="PROSITE" id="PS50042">
    <property type="entry name" value="CNMP_BINDING_3"/>
    <property type="match status" value="1"/>
</dbReference>
<feature type="transmembrane region" description="Helical" evidence="19">
    <location>
        <begin position="59"/>
        <end position="83"/>
    </location>
</feature>
<evidence type="ECO:0000256" key="10">
    <source>
        <dbReference type="ARBA" id="ARBA00022958"/>
    </source>
</evidence>
<evidence type="ECO:0000256" key="9">
    <source>
        <dbReference type="ARBA" id="ARBA00022882"/>
    </source>
</evidence>
<reference evidence="21 22" key="1">
    <citation type="submission" date="2017-11" db="EMBL/GenBank/DDBJ databases">
        <title>Draft genome sequence of Rhizobiales bacterium SY3-13.</title>
        <authorList>
            <person name="Sun C."/>
        </authorList>
    </citation>
    <scope>NUCLEOTIDE SEQUENCE [LARGE SCALE GENOMIC DNA]</scope>
    <source>
        <strain evidence="21 22">SY3-13</strain>
    </source>
</reference>
<dbReference type="FunFam" id="1.10.287.70:FF:000181">
    <property type="entry name" value="Cyclic nucleotide-gated potassium channel mll3241"/>
    <property type="match status" value="1"/>
</dbReference>
<evidence type="ECO:0000256" key="4">
    <source>
        <dbReference type="ARBA" id="ARBA00022538"/>
    </source>
</evidence>
<dbReference type="Gene3D" id="1.10.287.70">
    <property type="match status" value="1"/>
</dbReference>
<keyword evidence="3" id="KW-1003">Cell membrane</keyword>
<evidence type="ECO:0000256" key="16">
    <source>
        <dbReference type="ARBA" id="ARBA00023303"/>
    </source>
</evidence>
<feature type="transmembrane region" description="Helical" evidence="19">
    <location>
        <begin position="34"/>
        <end position="52"/>
    </location>
</feature>
<comment type="subcellular location">
    <subcellularLocation>
        <location evidence="1">Cell membrane</location>
        <topology evidence="1">Multi-pass membrane protein</topology>
    </subcellularLocation>
</comment>
<evidence type="ECO:0000256" key="8">
    <source>
        <dbReference type="ARBA" id="ARBA00022826"/>
    </source>
</evidence>
<keyword evidence="6 19" id="KW-0812">Transmembrane</keyword>
<dbReference type="SUPFAM" id="SSF51206">
    <property type="entry name" value="cAMP-binding domain-like"/>
    <property type="match status" value="1"/>
</dbReference>
<feature type="transmembrane region" description="Helical" evidence="19">
    <location>
        <begin position="197"/>
        <end position="214"/>
    </location>
</feature>
<accession>A0A2M9G6R5</accession>
<keyword evidence="2" id="KW-0813">Transport</keyword>
<evidence type="ECO:0000256" key="17">
    <source>
        <dbReference type="ARBA" id="ARBA00058429"/>
    </source>
</evidence>
<evidence type="ECO:0000256" key="6">
    <source>
        <dbReference type="ARBA" id="ARBA00022692"/>
    </source>
</evidence>
<dbReference type="InterPro" id="IPR018490">
    <property type="entry name" value="cNMP-bd_dom_sf"/>
</dbReference>
<dbReference type="SMART" id="SM00100">
    <property type="entry name" value="cNMP"/>
    <property type="match status" value="1"/>
</dbReference>
<evidence type="ECO:0000259" key="20">
    <source>
        <dbReference type="PROSITE" id="PS50042"/>
    </source>
</evidence>
<feature type="domain" description="Cyclic nucleotide-binding" evidence="20">
    <location>
        <begin position="270"/>
        <end position="384"/>
    </location>
</feature>
<dbReference type="InterPro" id="IPR005821">
    <property type="entry name" value="Ion_trans_dom"/>
</dbReference>
<dbReference type="Gene3D" id="1.20.120.350">
    <property type="entry name" value="Voltage-gated potassium channels. Chain C"/>
    <property type="match status" value="1"/>
</dbReference>
<keyword evidence="8" id="KW-0631">Potassium channel</keyword>
<dbReference type="GO" id="GO:0005249">
    <property type="term" value="F:voltage-gated potassium channel activity"/>
    <property type="evidence" value="ECO:0007669"/>
    <property type="project" value="InterPro"/>
</dbReference>
<keyword evidence="7" id="KW-0547">Nucleotide-binding</keyword>
<dbReference type="Gene3D" id="2.60.120.10">
    <property type="entry name" value="Jelly Rolls"/>
    <property type="match status" value="1"/>
</dbReference>
<evidence type="ECO:0000313" key="22">
    <source>
        <dbReference type="Proteomes" id="UP000229498"/>
    </source>
</evidence>
<keyword evidence="9" id="KW-0851">Voltage-gated channel</keyword>
<dbReference type="EMBL" id="PHIG01000005">
    <property type="protein sequence ID" value="PJK31402.1"/>
    <property type="molecule type" value="Genomic_DNA"/>
</dbReference>
<keyword evidence="11 19" id="KW-1133">Transmembrane helix</keyword>
<gene>
    <name evidence="21" type="ORF">CVT23_01610</name>
</gene>
<keyword evidence="12" id="KW-0406">Ion transport</keyword>
<dbReference type="PRINTS" id="PR00169">
    <property type="entry name" value="KCHANNEL"/>
</dbReference>
<dbReference type="Pfam" id="PF00520">
    <property type="entry name" value="Ion_trans"/>
    <property type="match status" value="1"/>
</dbReference>
<feature type="transmembrane region" description="Helical" evidence="19">
    <location>
        <begin position="163"/>
        <end position="185"/>
    </location>
</feature>
<name>A0A2M9G6R5_9PROT</name>
<dbReference type="GO" id="GO:0030552">
    <property type="term" value="F:cAMP binding"/>
    <property type="evidence" value="ECO:0007669"/>
    <property type="project" value="UniProtKB-KW"/>
</dbReference>
<comment type="similarity">
    <text evidence="18">Belongs to the potassium channel family.</text>
</comment>
<dbReference type="Proteomes" id="UP000229498">
    <property type="component" value="Unassembled WGS sequence"/>
</dbReference>
<sequence length="397" mass="44241">MGRRGVAEFTARRRAFEIVEEAAPGDRPSQAFDWFLIGLITLNIAAVVLETVPSIHDDFAAGFHVFEIVSVALFTVEYVLRIWVAPEHASFRQYGPVGSRLRYAVSFFALIDLLAILPFYLAFLLGLDLRVLRVLRLLRFLKLMRYSAAMMTMQRVVYDERRALVAALLIMLGLLIVASTGMYYAERHAQPERFGSIPAAMWWGLATLTTVGYGDIVPVTLVGKMIGGIVMLLGLGMFALPIGILATGFTQEVKRREFVVTRSMVERISLFEKLPPSETARLTRQMRAIRYDVGAVIVRRGEPVESLYFLAVGDVDLEIGKRDFHLEDGDFFGETATAKRVEDDLMAIASSQCLVMALDLRDLNPLINRHPHLGVRLAEVAEERIGAPPADADHDAA</sequence>
<evidence type="ECO:0000256" key="11">
    <source>
        <dbReference type="ARBA" id="ARBA00022989"/>
    </source>
</evidence>
<organism evidence="21 22">
    <name type="scientific">Minwuia thermotolerans</name>
    <dbReference type="NCBI Taxonomy" id="2056226"/>
    <lineage>
        <taxon>Bacteria</taxon>
        <taxon>Pseudomonadati</taxon>
        <taxon>Pseudomonadota</taxon>
        <taxon>Alphaproteobacteria</taxon>
        <taxon>Minwuiales</taxon>
        <taxon>Minwuiaceae</taxon>
        <taxon>Minwuia</taxon>
    </lineage>
</organism>
<dbReference type="PANTHER" id="PTHR11537">
    <property type="entry name" value="VOLTAGE-GATED POTASSIUM CHANNEL"/>
    <property type="match status" value="1"/>
</dbReference>
<dbReference type="InterPro" id="IPR027359">
    <property type="entry name" value="Volt_channel_dom_sf"/>
</dbReference>
<evidence type="ECO:0000313" key="21">
    <source>
        <dbReference type="EMBL" id="PJK31402.1"/>
    </source>
</evidence>
<comment type="caution">
    <text evidence="21">The sequence shown here is derived from an EMBL/GenBank/DDBJ whole genome shotgun (WGS) entry which is preliminary data.</text>
</comment>
<evidence type="ECO:0000256" key="13">
    <source>
        <dbReference type="ARBA" id="ARBA00023136"/>
    </source>
</evidence>
<keyword evidence="10" id="KW-0630">Potassium</keyword>
<evidence type="ECO:0000256" key="1">
    <source>
        <dbReference type="ARBA" id="ARBA00004651"/>
    </source>
</evidence>
<dbReference type="InterPro" id="IPR028325">
    <property type="entry name" value="VG_K_chnl"/>
</dbReference>
<evidence type="ECO:0000256" key="19">
    <source>
        <dbReference type="SAM" id="Phobius"/>
    </source>
</evidence>
<evidence type="ECO:0000256" key="2">
    <source>
        <dbReference type="ARBA" id="ARBA00022448"/>
    </source>
</evidence>
<dbReference type="GO" id="GO:0001508">
    <property type="term" value="P:action potential"/>
    <property type="evidence" value="ECO:0007669"/>
    <property type="project" value="TreeGrafter"/>
</dbReference>
<dbReference type="Pfam" id="PF00027">
    <property type="entry name" value="cNMP_binding"/>
    <property type="match status" value="1"/>
</dbReference>
<dbReference type="Gene3D" id="1.20.5.110">
    <property type="match status" value="1"/>
</dbReference>
<evidence type="ECO:0000256" key="14">
    <source>
        <dbReference type="ARBA" id="ARBA00023149"/>
    </source>
</evidence>
<dbReference type="SUPFAM" id="SSF81324">
    <property type="entry name" value="Voltage-gated potassium channels"/>
    <property type="match status" value="1"/>
</dbReference>
<keyword evidence="22" id="KW-1185">Reference proteome</keyword>
<dbReference type="PANTHER" id="PTHR11537:SF254">
    <property type="entry name" value="POTASSIUM VOLTAGE-GATED CHANNEL PROTEIN SHAB"/>
    <property type="match status" value="1"/>
</dbReference>
<dbReference type="AlphaFoldDB" id="A0A2M9G6R5"/>
<feature type="transmembrane region" description="Helical" evidence="19">
    <location>
        <begin position="226"/>
        <end position="246"/>
    </location>
</feature>
<keyword evidence="4" id="KW-0633">Potassium transport</keyword>
<comment type="function">
    <text evidence="17">Cyclic nucleotide-regulated potassium channel activated by cAMP.</text>
</comment>
<keyword evidence="15" id="KW-1071">Ligand-gated ion channel</keyword>
<dbReference type="OrthoDB" id="9799090at2"/>
<proteinExistence type="inferred from homology"/>
<evidence type="ECO:0000256" key="18">
    <source>
        <dbReference type="ARBA" id="ARBA00060926"/>
    </source>
</evidence>
<evidence type="ECO:0000256" key="3">
    <source>
        <dbReference type="ARBA" id="ARBA00022475"/>
    </source>
</evidence>
<evidence type="ECO:0000256" key="12">
    <source>
        <dbReference type="ARBA" id="ARBA00023065"/>
    </source>
</evidence>
<keyword evidence="13 19" id="KW-0472">Membrane</keyword>
<dbReference type="RefSeq" id="WP_109793828.1">
    <property type="nucleotide sequence ID" value="NZ_PHIG01000005.1"/>
</dbReference>
<feature type="transmembrane region" description="Helical" evidence="19">
    <location>
        <begin position="103"/>
        <end position="125"/>
    </location>
</feature>
<dbReference type="GO" id="GO:0008076">
    <property type="term" value="C:voltage-gated potassium channel complex"/>
    <property type="evidence" value="ECO:0007669"/>
    <property type="project" value="InterPro"/>
</dbReference>